<comment type="caution">
    <text evidence="2">The sequence shown here is derived from an EMBL/GenBank/DDBJ whole genome shotgun (WGS) entry which is preliminary data.</text>
</comment>
<proteinExistence type="predicted"/>
<organism evidence="2 3">
    <name type="scientific">Fusarium tricinctum</name>
    <dbReference type="NCBI Taxonomy" id="61284"/>
    <lineage>
        <taxon>Eukaryota</taxon>
        <taxon>Fungi</taxon>
        <taxon>Dikarya</taxon>
        <taxon>Ascomycota</taxon>
        <taxon>Pezizomycotina</taxon>
        <taxon>Sordariomycetes</taxon>
        <taxon>Hypocreomycetidae</taxon>
        <taxon>Hypocreales</taxon>
        <taxon>Nectriaceae</taxon>
        <taxon>Fusarium</taxon>
        <taxon>Fusarium tricinctum species complex</taxon>
    </lineage>
</organism>
<keyword evidence="3" id="KW-1185">Reference proteome</keyword>
<dbReference type="AlphaFoldDB" id="A0A8K0RN96"/>
<feature type="compositionally biased region" description="Polar residues" evidence="1">
    <location>
        <begin position="547"/>
        <end position="563"/>
    </location>
</feature>
<feature type="compositionally biased region" description="Basic and acidic residues" evidence="1">
    <location>
        <begin position="400"/>
        <end position="414"/>
    </location>
</feature>
<reference evidence="2" key="1">
    <citation type="journal article" date="2021" name="Nat. Commun.">
        <title>Genetic determinants of endophytism in the Arabidopsis root mycobiome.</title>
        <authorList>
            <person name="Mesny F."/>
            <person name="Miyauchi S."/>
            <person name="Thiergart T."/>
            <person name="Pickel B."/>
            <person name="Atanasova L."/>
            <person name="Karlsson M."/>
            <person name="Huettel B."/>
            <person name="Barry K.W."/>
            <person name="Haridas S."/>
            <person name="Chen C."/>
            <person name="Bauer D."/>
            <person name="Andreopoulos W."/>
            <person name="Pangilinan J."/>
            <person name="LaButti K."/>
            <person name="Riley R."/>
            <person name="Lipzen A."/>
            <person name="Clum A."/>
            <person name="Drula E."/>
            <person name="Henrissat B."/>
            <person name="Kohler A."/>
            <person name="Grigoriev I.V."/>
            <person name="Martin F.M."/>
            <person name="Hacquard S."/>
        </authorList>
    </citation>
    <scope>NUCLEOTIDE SEQUENCE</scope>
    <source>
        <strain evidence="2">MPI-SDFR-AT-0068</strain>
    </source>
</reference>
<feature type="compositionally biased region" description="Basic and acidic residues" evidence="1">
    <location>
        <begin position="616"/>
        <end position="634"/>
    </location>
</feature>
<accession>A0A8K0RN96</accession>
<evidence type="ECO:0000313" key="3">
    <source>
        <dbReference type="Proteomes" id="UP000813427"/>
    </source>
</evidence>
<evidence type="ECO:0000313" key="2">
    <source>
        <dbReference type="EMBL" id="KAH7236014.1"/>
    </source>
</evidence>
<feature type="compositionally biased region" description="Polar residues" evidence="1">
    <location>
        <begin position="376"/>
        <end position="392"/>
    </location>
</feature>
<dbReference type="Proteomes" id="UP000813427">
    <property type="component" value="Unassembled WGS sequence"/>
</dbReference>
<feature type="compositionally biased region" description="Basic and acidic residues" evidence="1">
    <location>
        <begin position="648"/>
        <end position="660"/>
    </location>
</feature>
<feature type="region of interest" description="Disordered" evidence="1">
    <location>
        <begin position="1"/>
        <end position="91"/>
    </location>
</feature>
<feature type="compositionally biased region" description="Low complexity" evidence="1">
    <location>
        <begin position="30"/>
        <end position="49"/>
    </location>
</feature>
<gene>
    <name evidence="2" type="ORF">BKA59DRAFT_297136</name>
</gene>
<protein>
    <submittedName>
        <fullName evidence="2">Uncharacterized protein</fullName>
    </submittedName>
</protein>
<evidence type="ECO:0000256" key="1">
    <source>
        <dbReference type="SAM" id="MobiDB-lite"/>
    </source>
</evidence>
<feature type="compositionally biased region" description="Polar residues" evidence="1">
    <location>
        <begin position="588"/>
        <end position="603"/>
    </location>
</feature>
<feature type="compositionally biased region" description="Polar residues" evidence="1">
    <location>
        <begin position="255"/>
        <end position="286"/>
    </location>
</feature>
<feature type="region of interest" description="Disordered" evidence="1">
    <location>
        <begin position="356"/>
        <end position="660"/>
    </location>
</feature>
<sequence>MAQVTGLDHEASATLGSGVSYTRTIPPALTSTSAATAATTAASTSASASQNSKQDRYSYQHPPQSGPQARTRRRAKSASNLLNRPDPEVQFHDDTFIDQQELGEPHDGIAELIDFLRNHTPPSGNFMSIPDDISPEDRGRWSRLRKIGKRSSSLSKSPQTIQLPDSAVSGTTIGGHRHIAISIPLDASPFGRTPRSQYPVYQHRAVRPLTSQYAPTRAILNDKGVVTVLRTVNEDRESTPSVSPANSQLLLSTIPQRHPNTTTGGQHPPRSINSSNQTNESENWNTLARPPPRIITQDQVRQANEQSREFQNLGRGNTNAASPNYPERVPSRKSSSTGGRVVHLGDLSIDTMMSQPTERDVHAPPTSPARPVSPDGSYQPSLSKSIMTTSENDPVVAEARPVETRPVAARESHIRSPTKQPSEPSITVITKSPLRISREPSKRQRTMEASSTSETMSPQSRRDKVKDKKKRDMEAASLKRRSMMSIAPEPTMEAEQETTKIPENDTEEPPPVPLRSPQRQSMCPIVVVASVHPSPPPSATLSASPRKQASTDSRDLSSISTAKPSEAVPGSRGGTSSRPVSPYPASYINGSPTPPQSARSSPIQKEVSQDRTSLSRRREWKAAREQEREHKRTETASNTNPRPRGRRLATEKDETEERNPAMEKEVLRRYEAYREYRIREMERRLRRLERNGDVWLRALVPVLDNLNRTLASKDEKPQRAQGWVSDDERSQFHPSSQMRPSSRGRMMTRRGTSEREFLEQLVRTKEELEAGSVSDDMSGFGTIEPLMRELAGRSRLSFEARSLGMDDEGLLNSLAE</sequence>
<feature type="compositionally biased region" description="Polar residues" evidence="1">
    <location>
        <begin position="415"/>
        <end position="430"/>
    </location>
</feature>
<feature type="compositionally biased region" description="Polar residues" evidence="1">
    <location>
        <begin position="296"/>
        <end position="305"/>
    </location>
</feature>
<dbReference type="OrthoDB" id="5417386at2759"/>
<feature type="region of interest" description="Disordered" evidence="1">
    <location>
        <begin position="712"/>
        <end position="751"/>
    </location>
</feature>
<feature type="compositionally biased region" description="Low complexity" evidence="1">
    <location>
        <begin position="447"/>
        <end position="457"/>
    </location>
</feature>
<feature type="compositionally biased region" description="Polar residues" evidence="1">
    <location>
        <begin position="14"/>
        <end position="23"/>
    </location>
</feature>
<dbReference type="EMBL" id="JAGPXF010000007">
    <property type="protein sequence ID" value="KAH7236014.1"/>
    <property type="molecule type" value="Genomic_DNA"/>
</dbReference>
<feature type="compositionally biased region" description="Basic and acidic residues" evidence="1">
    <location>
        <begin position="436"/>
        <end position="446"/>
    </location>
</feature>
<feature type="region of interest" description="Disordered" evidence="1">
    <location>
        <begin position="255"/>
        <end position="341"/>
    </location>
</feature>
<name>A0A8K0RN96_9HYPO</name>
<feature type="compositionally biased region" description="Basic and acidic residues" evidence="1">
    <location>
        <begin position="460"/>
        <end position="474"/>
    </location>
</feature>